<accession>A0A834CPF9</accession>
<comment type="caution">
    <text evidence="3">The sequence shown here is derived from an EMBL/GenBank/DDBJ whole genome shotgun (WGS) entry which is preliminary data.</text>
</comment>
<dbReference type="Proteomes" id="UP000619265">
    <property type="component" value="Unassembled WGS sequence"/>
</dbReference>
<feature type="region of interest" description="Disordered" evidence="1">
    <location>
        <begin position="247"/>
        <end position="266"/>
    </location>
</feature>
<dbReference type="PANTHER" id="PTHR31286:SF99">
    <property type="entry name" value="DUF4283 DOMAIN-CONTAINING PROTEIN"/>
    <property type="match status" value="1"/>
</dbReference>
<dbReference type="EMBL" id="LIHL02000007">
    <property type="protein sequence ID" value="KAF5465280.1"/>
    <property type="molecule type" value="Genomic_DNA"/>
</dbReference>
<evidence type="ECO:0000259" key="2">
    <source>
        <dbReference type="Pfam" id="PF14111"/>
    </source>
</evidence>
<evidence type="ECO:0000313" key="4">
    <source>
        <dbReference type="Proteomes" id="UP000619265"/>
    </source>
</evidence>
<dbReference type="AlphaFoldDB" id="A0A834CPF9"/>
<dbReference type="InterPro" id="IPR040256">
    <property type="entry name" value="At4g02000-like"/>
</dbReference>
<sequence>MVVAGSLPVMARMLAGIVLDRPLPMPEVVVPMQEAKLIEGELCFIFNKEEINRMAALFRFSVVLSFQRRCPSLDVIRGYIKNRWGLISMPVVGAIRRRACNVLVHLTNEANFVTTMSREVMDIANVPYKIFHWTPAFNEYEESALALVWIFLPGLQPHFFHESTLKIFTGSYGRYMRRDNATACVSRPEGARMCVEMDVSKDHRSYFWIGPPNKTGSHFQEVVFETLPAYCSMCRIQGHLQNTCRREKLHAGKQKKSVPQSKADLK</sequence>
<evidence type="ECO:0000256" key="1">
    <source>
        <dbReference type="SAM" id="MobiDB-lite"/>
    </source>
</evidence>
<feature type="domain" description="DUF4283" evidence="2">
    <location>
        <begin position="55"/>
        <end position="138"/>
    </location>
</feature>
<name>A0A834CPF9_JUGRE</name>
<reference evidence="3" key="2">
    <citation type="submission" date="2020-03" db="EMBL/GenBank/DDBJ databases">
        <title>Walnut 2.0.</title>
        <authorList>
            <person name="Marrano A."/>
            <person name="Britton M."/>
            <person name="Zimin A.V."/>
            <person name="Zaini P.A."/>
            <person name="Workman R."/>
            <person name="Puiu D."/>
            <person name="Bianco L."/>
            <person name="Allen B.J."/>
            <person name="Troggio M."/>
            <person name="Leslie C.A."/>
            <person name="Timp W."/>
            <person name="Dendekar A."/>
            <person name="Salzberg S.L."/>
            <person name="Neale D.B."/>
        </authorList>
    </citation>
    <scope>NUCLEOTIDE SEQUENCE</scope>
    <source>
        <tissue evidence="3">Leaves</tissue>
    </source>
</reference>
<proteinExistence type="predicted"/>
<dbReference type="Pfam" id="PF14111">
    <property type="entry name" value="DUF4283"/>
    <property type="match status" value="1"/>
</dbReference>
<evidence type="ECO:0000313" key="3">
    <source>
        <dbReference type="EMBL" id="KAF5465280.1"/>
    </source>
</evidence>
<dbReference type="Gramene" id="Jr07_16690_p1">
    <property type="protein sequence ID" value="cds.Jr07_16690_p1"/>
    <property type="gene ID" value="Jr07_16690"/>
</dbReference>
<reference evidence="3" key="1">
    <citation type="submission" date="2015-10" db="EMBL/GenBank/DDBJ databases">
        <authorList>
            <person name="Martinez-Garcia P.J."/>
            <person name="Crepeau M.W."/>
            <person name="Puiu D."/>
            <person name="Gonzalez-Ibeas D."/>
            <person name="Whalen J."/>
            <person name="Stevens K."/>
            <person name="Paul R."/>
            <person name="Butterfield T."/>
            <person name="Britton M."/>
            <person name="Reagan R."/>
            <person name="Chakraborty S."/>
            <person name="Walawage S.L."/>
            <person name="Vasquez-Gross H.A."/>
            <person name="Cardeno C."/>
            <person name="Famula R."/>
            <person name="Pratt K."/>
            <person name="Kuruganti S."/>
            <person name="Aradhya M.K."/>
            <person name="Leslie C.A."/>
            <person name="Dandekar A.M."/>
            <person name="Salzberg S.L."/>
            <person name="Wegrzyn J.L."/>
            <person name="Langley C.H."/>
            <person name="Neale D.B."/>
        </authorList>
    </citation>
    <scope>NUCLEOTIDE SEQUENCE</scope>
    <source>
        <tissue evidence="3">Leaves</tissue>
    </source>
</reference>
<protein>
    <recommendedName>
        <fullName evidence="2">DUF4283 domain-containing protein</fullName>
    </recommendedName>
</protein>
<organism evidence="3 4">
    <name type="scientific">Juglans regia</name>
    <name type="common">English walnut</name>
    <dbReference type="NCBI Taxonomy" id="51240"/>
    <lineage>
        <taxon>Eukaryota</taxon>
        <taxon>Viridiplantae</taxon>
        <taxon>Streptophyta</taxon>
        <taxon>Embryophyta</taxon>
        <taxon>Tracheophyta</taxon>
        <taxon>Spermatophyta</taxon>
        <taxon>Magnoliopsida</taxon>
        <taxon>eudicotyledons</taxon>
        <taxon>Gunneridae</taxon>
        <taxon>Pentapetalae</taxon>
        <taxon>rosids</taxon>
        <taxon>fabids</taxon>
        <taxon>Fagales</taxon>
        <taxon>Juglandaceae</taxon>
        <taxon>Juglans</taxon>
    </lineage>
</organism>
<gene>
    <name evidence="3" type="ORF">F2P56_015300</name>
</gene>
<dbReference type="PANTHER" id="PTHR31286">
    <property type="entry name" value="GLYCINE-RICH CELL WALL STRUCTURAL PROTEIN 1.8-LIKE"/>
    <property type="match status" value="1"/>
</dbReference>
<dbReference type="InterPro" id="IPR025558">
    <property type="entry name" value="DUF4283"/>
</dbReference>